<dbReference type="InterPro" id="IPR041633">
    <property type="entry name" value="Polbeta"/>
</dbReference>
<protein>
    <recommendedName>
        <fullName evidence="1">Polymerase beta nucleotidyltransferase domain-containing protein</fullName>
    </recommendedName>
</protein>
<dbReference type="InterPro" id="IPR043519">
    <property type="entry name" value="NT_sf"/>
</dbReference>
<dbReference type="NCBIfam" id="NF047752">
    <property type="entry name" value="MntA_antitoxin"/>
    <property type="match status" value="1"/>
</dbReference>
<dbReference type="Gene3D" id="3.30.460.10">
    <property type="entry name" value="Beta Polymerase, domain 2"/>
    <property type="match status" value="1"/>
</dbReference>
<dbReference type="AlphaFoldDB" id="A0A1G2NZ00"/>
<evidence type="ECO:0000313" key="3">
    <source>
        <dbReference type="Proteomes" id="UP000177269"/>
    </source>
</evidence>
<dbReference type="SUPFAM" id="SSF81301">
    <property type="entry name" value="Nucleotidyltransferase"/>
    <property type="match status" value="1"/>
</dbReference>
<gene>
    <name evidence="2" type="ORF">A3G52_02560</name>
</gene>
<sequence length="137" mass="15951">MIITDDIKQRIADLAQKYGFDLVVLFGSQATGRTHKESDVDVAYYSDIKLDFNQEVLINTDLTVIFKNDQVSLVNIKRASPLLAREVVVKGVVLYAKDSSLFSQLYARTLRMYEEARPLFELRRHYLDYKIEQYRHA</sequence>
<evidence type="ECO:0000313" key="2">
    <source>
        <dbReference type="EMBL" id="OHA41337.1"/>
    </source>
</evidence>
<dbReference type="CDD" id="cd05403">
    <property type="entry name" value="NT_KNTase_like"/>
    <property type="match status" value="1"/>
</dbReference>
<dbReference type="EMBL" id="MHSK01000036">
    <property type="protein sequence ID" value="OHA41337.1"/>
    <property type="molecule type" value="Genomic_DNA"/>
</dbReference>
<accession>A0A1G2NZ00</accession>
<dbReference type="InterPro" id="IPR052930">
    <property type="entry name" value="TA_antitoxin_MntA"/>
</dbReference>
<organism evidence="2 3">
    <name type="scientific">Candidatus Taylorbacteria bacterium RIFCSPLOWO2_12_FULL_43_20</name>
    <dbReference type="NCBI Taxonomy" id="1802332"/>
    <lineage>
        <taxon>Bacteria</taxon>
        <taxon>Candidatus Tayloriibacteriota</taxon>
    </lineage>
</organism>
<dbReference type="Pfam" id="PF18765">
    <property type="entry name" value="Polbeta"/>
    <property type="match status" value="1"/>
</dbReference>
<dbReference type="Proteomes" id="UP000177269">
    <property type="component" value="Unassembled WGS sequence"/>
</dbReference>
<dbReference type="PANTHER" id="PTHR43852:SF3">
    <property type="entry name" value="NUCLEOTIDYLTRANSFERASE"/>
    <property type="match status" value="1"/>
</dbReference>
<name>A0A1G2NZ00_9BACT</name>
<comment type="caution">
    <text evidence="2">The sequence shown here is derived from an EMBL/GenBank/DDBJ whole genome shotgun (WGS) entry which is preliminary data.</text>
</comment>
<dbReference type="PANTHER" id="PTHR43852">
    <property type="entry name" value="NUCLEOTIDYLTRANSFERASE"/>
    <property type="match status" value="1"/>
</dbReference>
<proteinExistence type="predicted"/>
<reference evidence="2 3" key="1">
    <citation type="journal article" date="2016" name="Nat. Commun.">
        <title>Thousands of microbial genomes shed light on interconnected biogeochemical processes in an aquifer system.</title>
        <authorList>
            <person name="Anantharaman K."/>
            <person name="Brown C.T."/>
            <person name="Hug L.A."/>
            <person name="Sharon I."/>
            <person name="Castelle C.J."/>
            <person name="Probst A.J."/>
            <person name="Thomas B.C."/>
            <person name="Singh A."/>
            <person name="Wilkins M.J."/>
            <person name="Karaoz U."/>
            <person name="Brodie E.L."/>
            <person name="Williams K.H."/>
            <person name="Hubbard S.S."/>
            <person name="Banfield J.F."/>
        </authorList>
    </citation>
    <scope>NUCLEOTIDE SEQUENCE [LARGE SCALE GENOMIC DNA]</scope>
</reference>
<feature type="domain" description="Polymerase beta nucleotidyltransferase" evidence="1">
    <location>
        <begin position="10"/>
        <end position="99"/>
    </location>
</feature>
<evidence type="ECO:0000259" key="1">
    <source>
        <dbReference type="Pfam" id="PF18765"/>
    </source>
</evidence>